<proteinExistence type="predicted"/>
<protein>
    <recommendedName>
        <fullName evidence="3">Bacteriocin-type signal sequence-containing protein</fullName>
    </recommendedName>
</protein>
<gene>
    <name evidence="1" type="ORF">LXD69_16835</name>
</gene>
<evidence type="ECO:0000313" key="2">
    <source>
        <dbReference type="Proteomes" id="UP000830454"/>
    </source>
</evidence>
<dbReference type="Proteomes" id="UP000830454">
    <property type="component" value="Chromosome"/>
</dbReference>
<reference evidence="1" key="1">
    <citation type="submission" date="2021-12" db="EMBL/GenBank/DDBJ databases">
        <authorList>
            <person name="Cha I.-T."/>
            <person name="Lee K.-E."/>
            <person name="Park S.-J."/>
        </authorList>
    </citation>
    <scope>NUCLEOTIDE SEQUENCE</scope>
    <source>
        <strain evidence="1">YSM-43</strain>
    </source>
</reference>
<evidence type="ECO:0008006" key="3">
    <source>
        <dbReference type="Google" id="ProtNLM"/>
    </source>
</evidence>
<evidence type="ECO:0000313" key="1">
    <source>
        <dbReference type="EMBL" id="UOX33686.1"/>
    </source>
</evidence>
<reference evidence="1" key="2">
    <citation type="submission" date="2022-04" db="EMBL/GenBank/DDBJ databases">
        <title>Complete Genome Sequence of Flavobacterium sediminilitoris YSM-43, Isolated from a Tidal Sediment.</title>
        <authorList>
            <person name="Lee P.A."/>
        </authorList>
    </citation>
    <scope>NUCLEOTIDE SEQUENCE</scope>
    <source>
        <strain evidence="1">YSM-43</strain>
    </source>
</reference>
<dbReference type="RefSeq" id="WP_045966426.1">
    <property type="nucleotide sequence ID" value="NZ_CP090145.1"/>
</dbReference>
<name>A0ABY4HLG5_9FLAO</name>
<sequence>MKNQILKFGKVLTKSEQKAIKGASSYGECESKYSFDCGVPNHVCCNYMCVLPSHPACQF</sequence>
<dbReference type="EMBL" id="CP090145">
    <property type="protein sequence ID" value="UOX33686.1"/>
    <property type="molecule type" value="Genomic_DNA"/>
</dbReference>
<keyword evidence="2" id="KW-1185">Reference proteome</keyword>
<accession>A0ABY4HLG5</accession>
<organism evidence="1 2">
    <name type="scientific">Flavobacterium sediminilitoris</name>
    <dbReference type="NCBI Taxonomy" id="2024526"/>
    <lineage>
        <taxon>Bacteria</taxon>
        <taxon>Pseudomonadati</taxon>
        <taxon>Bacteroidota</taxon>
        <taxon>Flavobacteriia</taxon>
        <taxon>Flavobacteriales</taxon>
        <taxon>Flavobacteriaceae</taxon>
        <taxon>Flavobacterium</taxon>
    </lineage>
</organism>